<evidence type="ECO:0000256" key="8">
    <source>
        <dbReference type="ARBA" id="ARBA00022679"/>
    </source>
</evidence>
<evidence type="ECO:0000313" key="19">
    <source>
        <dbReference type="Proteomes" id="UP000325313"/>
    </source>
</evidence>
<proteinExistence type="inferred from homology"/>
<dbReference type="SUPFAM" id="SSF53335">
    <property type="entry name" value="S-adenosyl-L-methionine-dependent methyltransferases"/>
    <property type="match status" value="1"/>
</dbReference>
<evidence type="ECO:0000256" key="1">
    <source>
        <dbReference type="ARBA" id="ARBA00001806"/>
    </source>
</evidence>
<evidence type="ECO:0000313" key="18">
    <source>
        <dbReference type="EMBL" id="KAA1132431.1"/>
    </source>
</evidence>
<keyword evidence="7 18" id="KW-0489">Methyltransferase</keyword>
<dbReference type="SMART" id="SM00558">
    <property type="entry name" value="JmjC"/>
    <property type="match status" value="1"/>
</dbReference>
<dbReference type="EMBL" id="VDEP01000080">
    <property type="protein sequence ID" value="KAA1132431.1"/>
    <property type="molecule type" value="Genomic_DNA"/>
</dbReference>
<comment type="caution">
    <text evidence="18">The sequence shown here is derived from an EMBL/GenBank/DDBJ whole genome shotgun (WGS) entry which is preliminary data.</text>
</comment>
<evidence type="ECO:0000256" key="6">
    <source>
        <dbReference type="ARBA" id="ARBA00018045"/>
    </source>
</evidence>
<dbReference type="PROSITE" id="PS51184">
    <property type="entry name" value="JMJC"/>
    <property type="match status" value="1"/>
</dbReference>
<dbReference type="Proteomes" id="UP000325313">
    <property type="component" value="Unassembled WGS sequence"/>
</dbReference>
<comment type="similarity">
    <text evidence="3">Belongs to the methyltransferase superfamily. LCMT family.</text>
</comment>
<dbReference type="InterPro" id="IPR003347">
    <property type="entry name" value="JmjC_dom"/>
</dbReference>
<dbReference type="SUPFAM" id="SSF51197">
    <property type="entry name" value="Clavaminate synthase-like"/>
    <property type="match status" value="1"/>
</dbReference>
<dbReference type="PANTHER" id="PTHR46529">
    <property type="entry name" value="TRNA WYBUTOSINE-SYNTHESIZING PROTEIN 4"/>
    <property type="match status" value="1"/>
</dbReference>
<comment type="catalytic activity">
    <reaction evidence="1">
        <text>7-[(3S)-3-amino-3-carboxypropyl]wyosine(37) in tRNA(Phe) + S-adenosyl-L-methionine = 7-[(3S)-(3-amino-3-methoxycarbonyl)propyl]wyosine(37) in tRNA(Phe) + S-adenosyl-L-homocysteine</text>
        <dbReference type="Rhea" id="RHEA:36903"/>
        <dbReference type="Rhea" id="RHEA-COMP:10379"/>
        <dbReference type="Rhea" id="RHEA-COMP:11844"/>
        <dbReference type="ChEBI" id="CHEBI:57856"/>
        <dbReference type="ChEBI" id="CHEBI:59789"/>
        <dbReference type="ChEBI" id="CHEBI:73543"/>
        <dbReference type="ChEBI" id="CHEBI:74275"/>
        <dbReference type="EC" id="2.1.1.290"/>
    </reaction>
</comment>
<dbReference type="PANTHER" id="PTHR46529:SF1">
    <property type="entry name" value="TRNA WYBUTOSINE-SYNTHESIZING PROTEIN 4"/>
    <property type="match status" value="1"/>
</dbReference>
<evidence type="ECO:0000256" key="11">
    <source>
        <dbReference type="ARBA" id="ARBA00025588"/>
    </source>
</evidence>
<dbReference type="Pfam" id="PF13621">
    <property type="entry name" value="Cupin_8"/>
    <property type="match status" value="1"/>
</dbReference>
<accession>A0A5B0S2P2</accession>
<evidence type="ECO:0000256" key="3">
    <source>
        <dbReference type="ARBA" id="ARBA00010703"/>
    </source>
</evidence>
<keyword evidence="10" id="KW-0819">tRNA processing</keyword>
<dbReference type="AlphaFoldDB" id="A0A5B0S2P2"/>
<evidence type="ECO:0000256" key="10">
    <source>
        <dbReference type="ARBA" id="ARBA00022694"/>
    </source>
</evidence>
<dbReference type="InterPro" id="IPR041667">
    <property type="entry name" value="Cupin_8"/>
</dbReference>
<dbReference type="SUPFAM" id="SSF117281">
    <property type="entry name" value="Kelch motif"/>
    <property type="match status" value="1"/>
</dbReference>
<dbReference type="GO" id="GO:0031591">
    <property type="term" value="P:wybutosine biosynthetic process"/>
    <property type="evidence" value="ECO:0007669"/>
    <property type="project" value="TreeGrafter"/>
</dbReference>
<dbReference type="InterPro" id="IPR007213">
    <property type="entry name" value="Ppm1/Ppm2/Tcmp"/>
</dbReference>
<dbReference type="GO" id="GO:0008175">
    <property type="term" value="F:tRNA methyltransferase activity"/>
    <property type="evidence" value="ECO:0007669"/>
    <property type="project" value="TreeGrafter"/>
</dbReference>
<evidence type="ECO:0000259" key="17">
    <source>
        <dbReference type="PROSITE" id="PS51184"/>
    </source>
</evidence>
<protein>
    <recommendedName>
        <fullName evidence="6">tRNA wybutosine-synthesizing protein 4</fullName>
        <ecNumber evidence="5">2.1.1.290</ecNumber>
        <ecNumber evidence="4">2.3.1.231</ecNumber>
    </recommendedName>
    <alternativeName>
        <fullName evidence="13">Leucine carboxyl methyltransferase 2</fullName>
    </alternativeName>
    <alternativeName>
        <fullName evidence="14">tRNA(Phe) (7-(3-amino-3-(methoxycarbonyl)propyl)wyosine(37)-N)-methoxycarbonyltransferase</fullName>
    </alternativeName>
    <alternativeName>
        <fullName evidence="12">tRNA(Phe) (7-(3-amino-3-carboxypropyl)wyosine(37)-O)-methyltransferase</fullName>
    </alternativeName>
</protein>
<dbReference type="EC" id="2.3.1.231" evidence="4"/>
<dbReference type="EC" id="2.1.1.290" evidence="5"/>
<feature type="region of interest" description="Disordered" evidence="16">
    <location>
        <begin position="358"/>
        <end position="397"/>
    </location>
</feature>
<comment type="catalytic activity">
    <reaction evidence="15">
        <text>7-[(3S)-(3-amino-3-methoxycarbonyl)propyl]wyosine(37) in tRNA(Phe) + S-adenosyl-L-methionine + CO2 = wybutosine(37) in tRNA(Phe) + S-adenosyl-L-homocysteine + 2 H(+)</text>
        <dbReference type="Rhea" id="RHEA:37119"/>
        <dbReference type="Rhea" id="RHEA-COMP:11844"/>
        <dbReference type="Rhea" id="RHEA-COMP:11847"/>
        <dbReference type="ChEBI" id="CHEBI:15378"/>
        <dbReference type="ChEBI" id="CHEBI:16526"/>
        <dbReference type="ChEBI" id="CHEBI:57856"/>
        <dbReference type="ChEBI" id="CHEBI:59789"/>
        <dbReference type="ChEBI" id="CHEBI:73544"/>
        <dbReference type="ChEBI" id="CHEBI:74275"/>
        <dbReference type="EC" id="2.3.1.231"/>
    </reaction>
</comment>
<evidence type="ECO:0000256" key="15">
    <source>
        <dbReference type="ARBA" id="ARBA00049250"/>
    </source>
</evidence>
<dbReference type="FunFam" id="2.60.120.650:FF:000043">
    <property type="entry name" value="tRNA wybutosine-synthesizing protein 4"/>
    <property type="match status" value="1"/>
</dbReference>
<evidence type="ECO:0000256" key="4">
    <source>
        <dbReference type="ARBA" id="ARBA00012155"/>
    </source>
</evidence>
<dbReference type="Gene3D" id="3.40.50.150">
    <property type="entry name" value="Vaccinia Virus protein VP39"/>
    <property type="match status" value="1"/>
</dbReference>
<dbReference type="Gene3D" id="2.60.120.650">
    <property type="entry name" value="Cupin"/>
    <property type="match status" value="1"/>
</dbReference>
<dbReference type="GO" id="GO:0030488">
    <property type="term" value="P:tRNA methylation"/>
    <property type="evidence" value="ECO:0007669"/>
    <property type="project" value="TreeGrafter"/>
</dbReference>
<dbReference type="UniPathway" id="UPA00375"/>
<comment type="pathway">
    <text evidence="2">tRNA modification; wybutosine-tRNA(Phe) biosynthesis.</text>
</comment>
<keyword evidence="8 18" id="KW-0808">Transferase</keyword>
<evidence type="ECO:0000256" key="12">
    <source>
        <dbReference type="ARBA" id="ARBA00029750"/>
    </source>
</evidence>
<evidence type="ECO:0000256" key="7">
    <source>
        <dbReference type="ARBA" id="ARBA00022603"/>
    </source>
</evidence>
<dbReference type="InterPro" id="IPR015915">
    <property type="entry name" value="Kelch-typ_b-propeller"/>
</dbReference>
<evidence type="ECO:0000256" key="5">
    <source>
        <dbReference type="ARBA" id="ARBA00012779"/>
    </source>
</evidence>
<evidence type="ECO:0000256" key="13">
    <source>
        <dbReference type="ARBA" id="ARBA00030231"/>
    </source>
</evidence>
<name>A0A5B0S2P2_PUCGR</name>
<dbReference type="Pfam" id="PF13418">
    <property type="entry name" value="Beta-prop_TYW4"/>
    <property type="match status" value="1"/>
</dbReference>
<comment type="function">
    <text evidence="11">Probable S-adenosyl-L-methionine-dependent methyltransferase that acts as a component of the wybutosine biosynthesis pathway. Wybutosine is a hyper modified guanosine with a tricyclic base found at the 3'-position adjacent to the anticodon of eukaryotic phenylalanine tRNA. May methylate the carboxyl group of leucine residues to form alpha-leucine ester residues.</text>
</comment>
<evidence type="ECO:0000256" key="14">
    <source>
        <dbReference type="ARBA" id="ARBA00030847"/>
    </source>
</evidence>
<reference evidence="18 19" key="1">
    <citation type="submission" date="2019-05" db="EMBL/GenBank/DDBJ databases">
        <title>Emergence of the Ug99 lineage of the wheat stem rust pathogen through somatic hybridization.</title>
        <authorList>
            <person name="Li F."/>
            <person name="Upadhyaya N.M."/>
            <person name="Sperschneider J."/>
            <person name="Matny O."/>
            <person name="Nguyen-Phuc H."/>
            <person name="Mago R."/>
            <person name="Raley C."/>
            <person name="Miller M.E."/>
            <person name="Silverstein K.A.T."/>
            <person name="Henningsen E."/>
            <person name="Hirsch C.D."/>
            <person name="Visser B."/>
            <person name="Pretorius Z.A."/>
            <person name="Steffenson B.J."/>
            <person name="Schwessinger B."/>
            <person name="Dodds P.N."/>
            <person name="Figueroa M."/>
        </authorList>
    </citation>
    <scope>NUCLEOTIDE SEQUENCE [LARGE SCALE GENOMIC DNA]</scope>
    <source>
        <strain evidence="18 19">Ug99</strain>
    </source>
</reference>
<dbReference type="Gene3D" id="2.120.10.80">
    <property type="entry name" value="Kelch-type beta propeller"/>
    <property type="match status" value="1"/>
</dbReference>
<sequence length="1133" mass="128120">MGTTTATKKNEQSSSTLVIGTNDSSIVSKRSAERLGYFHQTQFLKHFVLKPQRRTSLINIGYTIRTLLIDLLIKKFLEADSLDLTNPEEPTTTTTTSTPIVIVNLGCGYDPGFFKLASNQNGSLLNANRSIRYIDVDYPELISKKYQMISRSEELRRILPGFDKSRVGDWIELSNRNASYTLLGCDLCDSHGFIKKLIESLDGSNNQQILFISEVSTVYMPSDKSDQLIKNLSQSFPNMIWSCLEQVLPSTPTAFSDTMMKHFHKLRTPIRGTLAYPTISDQIERLGSHWKRVEMSTIHDLWKAFDHNQSTRTEKERLMNLEEFDEWEELDLFLSHYLVGIAYSKPGLMERTTRLPADGTMRLPQLRDRSPTTTDHALGSHGSDRHGPPWSYSSVESSIQRRGHTSTLLPDGHLLVFGGFGLPNPIKSVDQKLKSSPSAHSRLAHPIILSPRASSVQITPLPIDPFTPSARLYHTASPLVNGDDQTSSVFLFGGRSSPRAPLADAYVFNCATNTWNSVKPSAAESSWPPPRFRHTALTLQIGNSSYVLIHGGIGSEGVILKDTWLFDPNRNLWIALNDMDKFIGPRHSHQIYYDPFDQELYVFGGITAICDGEETSRLGRNVKFGLTFEKDLVVKLRPDGPELLDFKFDDALLHRYSHRIVTWDQQNKTLLMSGGISENGVITTENQYILLNLKSRTSHLLQLHQQKAQTMIGHTMTIIDLFKKGGNQPGLKAALVIGGGATCFSFGSSFDISIQIISDSDLSLVEDTESIENNRGELKRKCNGTFDDSAEDTWDKAQELPRIDKLTSQSWMDIVSAAKPVVFDSREAIGECVGRWTADYLKLKCGEKKCSVHLSNPLSSSTLKWHDKNFKYETMSFKELIDRTIGAGRSGVESNDRHQIAYLRSLSHSPKHPSNFHTDFLEISQDFKIPPVVNDYIVERDAFFSSVLRISGADMGLWAHYDTYDNILVQVNGKKLVRLWHPREVVNLYIEGSSSHIPCFDPPDLDRFPLYRKSHPMVCVLNPGDVLFIPANWIHAVQTIEPSISINTFFKTDRLERFYESKKKDIWGNLDLAPYHELHERVFKELLLDPHLPDHQHPAPGSSRFNLLPIDQRQFYLKKIAVDLIRHADQLTQ</sequence>
<keyword evidence="9" id="KW-0949">S-adenosyl-L-methionine</keyword>
<dbReference type="Pfam" id="PF04072">
    <property type="entry name" value="LCM"/>
    <property type="match status" value="1"/>
</dbReference>
<dbReference type="InterPro" id="IPR029063">
    <property type="entry name" value="SAM-dependent_MTases_sf"/>
</dbReference>
<evidence type="ECO:0000256" key="9">
    <source>
        <dbReference type="ARBA" id="ARBA00022691"/>
    </source>
</evidence>
<feature type="domain" description="JmjC" evidence="17">
    <location>
        <begin position="901"/>
        <end position="1067"/>
    </location>
</feature>
<gene>
    <name evidence="18" type="primary">PPM2_2</name>
    <name evidence="18" type="ORF">PGTUg99_007551</name>
</gene>
<organism evidence="18 19">
    <name type="scientific">Puccinia graminis f. sp. tritici</name>
    <dbReference type="NCBI Taxonomy" id="56615"/>
    <lineage>
        <taxon>Eukaryota</taxon>
        <taxon>Fungi</taxon>
        <taxon>Dikarya</taxon>
        <taxon>Basidiomycota</taxon>
        <taxon>Pucciniomycotina</taxon>
        <taxon>Pucciniomycetes</taxon>
        <taxon>Pucciniales</taxon>
        <taxon>Pucciniaceae</taxon>
        <taxon>Puccinia</taxon>
    </lineage>
</organism>
<evidence type="ECO:0000256" key="2">
    <source>
        <dbReference type="ARBA" id="ARBA00004797"/>
    </source>
</evidence>
<evidence type="ECO:0000256" key="16">
    <source>
        <dbReference type="SAM" id="MobiDB-lite"/>
    </source>
</evidence>